<comment type="caution">
    <text evidence="1">Lacks conserved residue(s) required for the propagation of feature annotation.</text>
</comment>
<evidence type="ECO:0000256" key="1">
    <source>
        <dbReference type="HAMAP-Rule" id="MF_02128"/>
    </source>
</evidence>
<feature type="binding site" evidence="1">
    <location>
        <position position="27"/>
    </location>
    <ligand>
        <name>Mg(2+)</name>
        <dbReference type="ChEBI" id="CHEBI:18420"/>
        <label>4</label>
    </ligand>
</feature>
<feature type="binding site" evidence="1">
    <location>
        <position position="44"/>
    </location>
    <ligand>
        <name>Mg(2+)</name>
        <dbReference type="ChEBI" id="CHEBI:18420"/>
        <label>2</label>
    </ligand>
</feature>
<dbReference type="EC" id="2.7.4.16" evidence="1"/>
<keyword evidence="1" id="KW-0808">Transferase</keyword>
<dbReference type="InterPro" id="IPR006283">
    <property type="entry name" value="ThiL-like"/>
</dbReference>
<keyword evidence="1" id="KW-0067">ATP-binding</keyword>
<proteinExistence type="inferred from homology"/>
<dbReference type="GO" id="GO:0005524">
    <property type="term" value="F:ATP binding"/>
    <property type="evidence" value="ECO:0007669"/>
    <property type="project" value="UniProtKB-UniRule"/>
</dbReference>
<dbReference type="PIRSF" id="PIRSF005303">
    <property type="entry name" value="Thiam_monoph_kin"/>
    <property type="match status" value="1"/>
</dbReference>
<evidence type="ECO:0000313" key="4">
    <source>
        <dbReference type="EMBL" id="TCT18954.1"/>
    </source>
</evidence>
<dbReference type="CDD" id="cd02194">
    <property type="entry name" value="ThiL"/>
    <property type="match status" value="1"/>
</dbReference>
<dbReference type="EMBL" id="SMAN01000020">
    <property type="protein sequence ID" value="TCT18954.1"/>
    <property type="molecule type" value="Genomic_DNA"/>
</dbReference>
<protein>
    <recommendedName>
        <fullName evidence="1">Thiamine-monophosphate kinase</fullName>
        <shortName evidence="1">TMP kinase</shortName>
        <shortName evidence="1">Thiamine-phosphate kinase</shortName>
        <ecNumber evidence="1">2.7.4.16</ecNumber>
    </recommendedName>
</protein>
<dbReference type="InterPro" id="IPR010918">
    <property type="entry name" value="PurM-like_C_dom"/>
</dbReference>
<dbReference type="Pfam" id="PF02769">
    <property type="entry name" value="AIRS_C"/>
    <property type="match status" value="1"/>
</dbReference>
<dbReference type="PANTHER" id="PTHR30270">
    <property type="entry name" value="THIAMINE-MONOPHOSPHATE KINASE"/>
    <property type="match status" value="1"/>
</dbReference>
<feature type="binding site" evidence="1">
    <location>
        <begin position="120"/>
        <end position="121"/>
    </location>
    <ligand>
        <name>ATP</name>
        <dbReference type="ChEBI" id="CHEBI:30616"/>
    </ligand>
</feature>
<dbReference type="Gene3D" id="3.30.1330.10">
    <property type="entry name" value="PurM-like, N-terminal domain"/>
    <property type="match status" value="1"/>
</dbReference>
<keyword evidence="1" id="KW-0479">Metal-binding</keyword>
<feature type="binding site" evidence="1">
    <location>
        <position position="146"/>
    </location>
    <ligand>
        <name>ATP</name>
        <dbReference type="ChEBI" id="CHEBI:30616"/>
    </ligand>
</feature>
<dbReference type="Gene3D" id="3.90.650.10">
    <property type="entry name" value="PurM-like C-terminal domain"/>
    <property type="match status" value="1"/>
</dbReference>
<dbReference type="InterPro" id="IPR036921">
    <property type="entry name" value="PurM-like_N_sf"/>
</dbReference>
<name>A0A4R3MRS7_9BACI</name>
<dbReference type="SUPFAM" id="SSF56042">
    <property type="entry name" value="PurM C-terminal domain-like"/>
    <property type="match status" value="1"/>
</dbReference>
<comment type="caution">
    <text evidence="4">The sequence shown here is derived from an EMBL/GenBank/DDBJ whole genome shotgun (WGS) entry which is preliminary data.</text>
</comment>
<evidence type="ECO:0000313" key="5">
    <source>
        <dbReference type="Proteomes" id="UP000294650"/>
    </source>
</evidence>
<dbReference type="RefSeq" id="WP_132372615.1">
    <property type="nucleotide sequence ID" value="NZ_SMAN01000020.1"/>
</dbReference>
<comment type="similarity">
    <text evidence="1">Belongs to the thiamine-monophosphate kinase family.</text>
</comment>
<evidence type="ECO:0000259" key="2">
    <source>
        <dbReference type="Pfam" id="PF00586"/>
    </source>
</evidence>
<feature type="binding site" evidence="1">
    <location>
        <position position="211"/>
    </location>
    <ligand>
        <name>Mg(2+)</name>
        <dbReference type="ChEBI" id="CHEBI:18420"/>
        <label>3</label>
    </ligand>
</feature>
<dbReference type="Pfam" id="PF00586">
    <property type="entry name" value="AIRS"/>
    <property type="match status" value="1"/>
</dbReference>
<dbReference type="GO" id="GO:0009030">
    <property type="term" value="F:thiamine-phosphate kinase activity"/>
    <property type="evidence" value="ECO:0007669"/>
    <property type="project" value="UniProtKB-UniRule"/>
</dbReference>
<feature type="domain" description="PurM-like C-terminal" evidence="3">
    <location>
        <begin position="150"/>
        <end position="244"/>
    </location>
</feature>
<dbReference type="AlphaFoldDB" id="A0A4R3MRS7"/>
<feature type="domain" description="PurM-like N-terminal" evidence="2">
    <location>
        <begin position="25"/>
        <end position="138"/>
    </location>
</feature>
<dbReference type="OrthoDB" id="9802811at2"/>
<dbReference type="SUPFAM" id="SSF55326">
    <property type="entry name" value="PurM N-terminal domain-like"/>
    <property type="match status" value="1"/>
</dbReference>
<feature type="binding site" evidence="1">
    <location>
        <position position="213"/>
    </location>
    <ligand>
        <name>ATP</name>
        <dbReference type="ChEBI" id="CHEBI:30616"/>
    </ligand>
</feature>
<feature type="binding site" evidence="1">
    <location>
        <position position="43"/>
    </location>
    <ligand>
        <name>Mg(2+)</name>
        <dbReference type="ChEBI" id="CHEBI:18420"/>
        <label>1</label>
    </ligand>
</feature>
<evidence type="ECO:0000259" key="3">
    <source>
        <dbReference type="Pfam" id="PF02769"/>
    </source>
</evidence>
<feature type="binding site" evidence="1">
    <location>
        <position position="214"/>
    </location>
    <ligand>
        <name>Mg(2+)</name>
        <dbReference type="ChEBI" id="CHEBI:18420"/>
        <label>5</label>
    </ligand>
</feature>
<feature type="binding site" evidence="1">
    <location>
        <position position="73"/>
    </location>
    <ligand>
        <name>Mg(2+)</name>
        <dbReference type="ChEBI" id="CHEBI:18420"/>
        <label>3</label>
    </ligand>
</feature>
<feature type="binding site" evidence="1">
    <location>
        <position position="73"/>
    </location>
    <ligand>
        <name>Mg(2+)</name>
        <dbReference type="ChEBI" id="CHEBI:18420"/>
        <label>4</label>
    </ligand>
</feature>
<keyword evidence="1" id="KW-0547">Nucleotide-binding</keyword>
<feature type="binding site" evidence="1">
    <location>
        <position position="27"/>
    </location>
    <ligand>
        <name>Mg(2+)</name>
        <dbReference type="ChEBI" id="CHEBI:18420"/>
        <label>3</label>
    </ligand>
</feature>
<accession>A0A4R3MRS7</accession>
<reference evidence="4 5" key="1">
    <citation type="submission" date="2019-03" db="EMBL/GenBank/DDBJ databases">
        <title>Genomic Encyclopedia of Type Strains, Phase IV (KMG-IV): sequencing the most valuable type-strain genomes for metagenomic binning, comparative biology and taxonomic classification.</title>
        <authorList>
            <person name="Goeker M."/>
        </authorList>
    </citation>
    <scope>NUCLEOTIDE SEQUENCE [LARGE SCALE GENOMIC DNA]</scope>
    <source>
        <strain evidence="4 5">DSM 25894</strain>
    </source>
</reference>
<sequence length="324" mass="36705">MDEFSFIKSIKPRFYHHSSVQKGIGDDAAVFRPPSGMDMVTATDTMVEHVHFRLTTMEPYHLGYRVLAANLSDLAAMGSIPVFYLVSIVVPESWKDKQLRSVYNGMKEIADQYHMDLLGGDTVSGDRFVISVTVIGFVERDKSRYRRHARDGDVVFVTGTLGDSAFGLHLLTERSFSVEAQDHFINRHRMPTPRVWFSRKLKQLDRVCLNDISDGISSEANEIAEASGVDLHIDYSQLPMHPQLKKLSETNQKKFVLAGGEDFELIGTISEHNWSVVEEAARQTNTIVKKIGFVRRKVAAEGQVFLYENGKKQVLKKQGYIHLR</sequence>
<dbReference type="InterPro" id="IPR016188">
    <property type="entry name" value="PurM-like_N"/>
</dbReference>
<dbReference type="PANTHER" id="PTHR30270:SF0">
    <property type="entry name" value="THIAMINE-MONOPHOSPHATE KINASE"/>
    <property type="match status" value="1"/>
</dbReference>
<feature type="binding site" evidence="1">
    <location>
        <position position="51"/>
    </location>
    <ligand>
        <name>substrate</name>
    </ligand>
</feature>
<gene>
    <name evidence="1" type="primary">thiL</name>
    <name evidence="4" type="ORF">EDD68_12062</name>
</gene>
<dbReference type="GO" id="GO:0009228">
    <property type="term" value="P:thiamine biosynthetic process"/>
    <property type="evidence" value="ECO:0007669"/>
    <property type="project" value="UniProtKB-KW"/>
</dbReference>
<dbReference type="Proteomes" id="UP000294650">
    <property type="component" value="Unassembled WGS sequence"/>
</dbReference>
<comment type="miscellaneous">
    <text evidence="1">Reaction mechanism of ThiL seems to utilize a direct, inline transfer of the gamma-phosphate of ATP to TMP rather than a phosphorylated enzyme intermediate.</text>
</comment>
<feature type="binding site" evidence="1">
    <location>
        <position position="261"/>
    </location>
    <ligand>
        <name>substrate</name>
    </ligand>
</feature>
<feature type="binding site" evidence="1">
    <location>
        <position position="103"/>
    </location>
    <ligand>
        <name>ATP</name>
        <dbReference type="ChEBI" id="CHEBI:30616"/>
    </ligand>
</feature>
<dbReference type="InterPro" id="IPR036676">
    <property type="entry name" value="PurM-like_C_sf"/>
</dbReference>
<feature type="binding site" evidence="1">
    <location>
        <position position="121"/>
    </location>
    <ligand>
        <name>Mg(2+)</name>
        <dbReference type="ChEBI" id="CHEBI:18420"/>
        <label>1</label>
    </ligand>
</feature>
<comment type="pathway">
    <text evidence="1">Cofactor biosynthesis; thiamine diphosphate biosynthesis; thiamine diphosphate from thiamine phosphate: step 1/1.</text>
</comment>
<organism evidence="4 5">
    <name type="scientific">Melghiribacillus thermohalophilus</name>
    <dbReference type="NCBI Taxonomy" id="1324956"/>
    <lineage>
        <taxon>Bacteria</taxon>
        <taxon>Bacillati</taxon>
        <taxon>Bacillota</taxon>
        <taxon>Bacilli</taxon>
        <taxon>Bacillales</taxon>
        <taxon>Bacillaceae</taxon>
        <taxon>Melghiribacillus</taxon>
    </lineage>
</organism>
<dbReference type="GO" id="GO:0009229">
    <property type="term" value="P:thiamine diphosphate biosynthetic process"/>
    <property type="evidence" value="ECO:0007669"/>
    <property type="project" value="UniProtKB-UniRule"/>
</dbReference>
<dbReference type="HAMAP" id="MF_02128">
    <property type="entry name" value="TMP_kinase"/>
    <property type="match status" value="1"/>
</dbReference>
<dbReference type="NCBIfam" id="TIGR01379">
    <property type="entry name" value="thiL"/>
    <property type="match status" value="1"/>
</dbReference>
<dbReference type="GO" id="GO:0000287">
    <property type="term" value="F:magnesium ion binding"/>
    <property type="evidence" value="ECO:0007669"/>
    <property type="project" value="UniProtKB-UniRule"/>
</dbReference>
<dbReference type="UniPathway" id="UPA00060">
    <property type="reaction ID" value="UER00142"/>
</dbReference>
<keyword evidence="1" id="KW-0784">Thiamine biosynthesis</keyword>
<keyword evidence="5" id="KW-1185">Reference proteome</keyword>
<feature type="binding site" evidence="1">
    <location>
        <position position="320"/>
    </location>
    <ligand>
        <name>substrate</name>
    </ligand>
</feature>
<comment type="catalytic activity">
    <reaction evidence="1">
        <text>thiamine phosphate + ATP = thiamine diphosphate + ADP</text>
        <dbReference type="Rhea" id="RHEA:15913"/>
        <dbReference type="ChEBI" id="CHEBI:30616"/>
        <dbReference type="ChEBI" id="CHEBI:37575"/>
        <dbReference type="ChEBI" id="CHEBI:58937"/>
        <dbReference type="ChEBI" id="CHEBI:456216"/>
        <dbReference type="EC" id="2.7.4.16"/>
    </reaction>
</comment>
<comment type="function">
    <text evidence="1">Catalyzes the ATP-dependent phosphorylation of thiamine-monophosphate (TMP) to form thiamine-pyrophosphate (TPP), the active form of vitamin B1.</text>
</comment>
<feature type="binding site" evidence="1">
    <location>
        <position position="73"/>
    </location>
    <ligand>
        <name>Mg(2+)</name>
        <dbReference type="ChEBI" id="CHEBI:18420"/>
        <label>2</label>
    </ligand>
</feature>
<keyword evidence="1" id="KW-0460">Magnesium</keyword>
<feature type="binding site" evidence="1">
    <location>
        <position position="44"/>
    </location>
    <ligand>
        <name>Mg(2+)</name>
        <dbReference type="ChEBI" id="CHEBI:18420"/>
        <label>1</label>
    </ligand>
</feature>
<keyword evidence="1 4" id="KW-0418">Kinase</keyword>